<organism evidence="2 3">
    <name type="scientific">Eiseniibacteriota bacterium</name>
    <dbReference type="NCBI Taxonomy" id="2212470"/>
    <lineage>
        <taxon>Bacteria</taxon>
        <taxon>Candidatus Eiseniibacteriota</taxon>
    </lineage>
</organism>
<dbReference type="EMBL" id="JACRIW010000042">
    <property type="protein sequence ID" value="MBI5169130.1"/>
    <property type="molecule type" value="Genomic_DNA"/>
</dbReference>
<accession>A0A933SD77</accession>
<dbReference type="Proteomes" id="UP000696931">
    <property type="component" value="Unassembled WGS sequence"/>
</dbReference>
<protein>
    <recommendedName>
        <fullName evidence="1">FlgD/Vpr Ig-like domain-containing protein</fullName>
    </recommendedName>
</protein>
<feature type="domain" description="FlgD/Vpr Ig-like" evidence="1">
    <location>
        <begin position="627"/>
        <end position="689"/>
    </location>
</feature>
<sequence length="701" mass="76040">MVSHRPTRALLGFVLLFGMLAPRLAASEVLKTRWSLPGLVYRASLGNTDWDPQPELLCIERSVRYAVVDGATGQIQQGFNSFNFPDAGCTAADTDGDGRNELFFNRAYGGPPMFAAYQWNGSSYAQMYQHTDLTYAYSIVHLRNQFQTEVLEIGATDIRVRAMNGSVLWRASTSLPGWTGNNPFASVLDVDNDGTPELQITRDASTVDVVRYSGGAFSRIWGVTGWQPMSAFNSDADSHEEVAMFSATDGHIAIFDGRFGYLKYDATAYSIFTGGDVLPFDSDGDGQMELFFYRQGPGTPCVTAVQGGCCGYNTMWTHNSAVSGIFPATSRSTAEHEIVEITTGNFRIRDAVTGDVLFTASTGLFPWSGNTPSVSLQDANHDGVSELAVTDKTNALRVVTGESGFYHELWSAPGWQFYAGLGDTDGDPADEYMLRQVSTGSTSLVDGMTGTPATVVPDWNAANGVAYLANDPGGYDVNNILSYRPSFSGSPAQLRQYGRTANFYTVLFSHTDPVFTAAAVRLRSAWQGEILEVAPDDDLRLRDGQTGAMLFQGSVGAPEWSGVDMTANTPFVALNLDPDDDQNELLINEHSQLRMIDEFTFADAPPSSRPVAFALMPGSPNPFRSSVALRFALPEGGPVRVRIFDTAGRLVRQMDQAFAAGNREFVWDGADESGSPAPSGILFYEVTAAGVRKTSRLVRLP</sequence>
<dbReference type="InterPro" id="IPR025965">
    <property type="entry name" value="FlgD/Vpr_Ig-like"/>
</dbReference>
<dbReference type="InterPro" id="IPR028994">
    <property type="entry name" value="Integrin_alpha_N"/>
</dbReference>
<proteinExistence type="predicted"/>
<name>A0A933SD77_UNCEI</name>
<dbReference type="Pfam" id="PF13860">
    <property type="entry name" value="FlgD_ig"/>
    <property type="match status" value="1"/>
</dbReference>
<reference evidence="2" key="1">
    <citation type="submission" date="2020-07" db="EMBL/GenBank/DDBJ databases">
        <title>Huge and variable diversity of episymbiotic CPR bacteria and DPANN archaea in groundwater ecosystems.</title>
        <authorList>
            <person name="He C.Y."/>
            <person name="Keren R."/>
            <person name="Whittaker M."/>
            <person name="Farag I.F."/>
            <person name="Doudna J."/>
            <person name="Cate J.H.D."/>
            <person name="Banfield J.F."/>
        </authorList>
    </citation>
    <scope>NUCLEOTIDE SEQUENCE</scope>
    <source>
        <strain evidence="2">NC_groundwater_1813_Pr3_B-0.1um_71_17</strain>
    </source>
</reference>
<evidence type="ECO:0000313" key="3">
    <source>
        <dbReference type="Proteomes" id="UP000696931"/>
    </source>
</evidence>
<gene>
    <name evidence="2" type="ORF">HZA61_06555</name>
</gene>
<comment type="caution">
    <text evidence="2">The sequence shown here is derived from an EMBL/GenBank/DDBJ whole genome shotgun (WGS) entry which is preliminary data.</text>
</comment>
<dbReference type="AlphaFoldDB" id="A0A933SD77"/>
<dbReference type="Gene3D" id="2.60.40.4070">
    <property type="match status" value="1"/>
</dbReference>
<evidence type="ECO:0000313" key="2">
    <source>
        <dbReference type="EMBL" id="MBI5169130.1"/>
    </source>
</evidence>
<evidence type="ECO:0000259" key="1">
    <source>
        <dbReference type="Pfam" id="PF13860"/>
    </source>
</evidence>
<dbReference type="SUPFAM" id="SSF69318">
    <property type="entry name" value="Integrin alpha N-terminal domain"/>
    <property type="match status" value="2"/>
</dbReference>